<name>A0A8H7WHE0_9HELO</name>
<dbReference type="EMBL" id="JAFJYH010000016">
    <property type="protein sequence ID" value="KAG4424819.1"/>
    <property type="molecule type" value="Genomic_DNA"/>
</dbReference>
<feature type="compositionally biased region" description="Polar residues" evidence="1">
    <location>
        <begin position="369"/>
        <end position="379"/>
    </location>
</feature>
<feature type="region of interest" description="Disordered" evidence="1">
    <location>
        <begin position="369"/>
        <end position="403"/>
    </location>
</feature>
<evidence type="ECO:0000313" key="2">
    <source>
        <dbReference type="EMBL" id="KAG4424819.1"/>
    </source>
</evidence>
<comment type="caution">
    <text evidence="2">The sequence shown here is derived from an EMBL/GenBank/DDBJ whole genome shotgun (WGS) entry which is preliminary data.</text>
</comment>
<feature type="region of interest" description="Disordered" evidence="1">
    <location>
        <begin position="1"/>
        <end position="26"/>
    </location>
</feature>
<accession>A0A8H7WHE0</accession>
<feature type="region of interest" description="Disordered" evidence="1">
    <location>
        <begin position="128"/>
        <end position="183"/>
    </location>
</feature>
<evidence type="ECO:0000256" key="1">
    <source>
        <dbReference type="SAM" id="MobiDB-lite"/>
    </source>
</evidence>
<sequence>MDVGNRPPKGTSIMSMPLGNSLKTRHGHTDTFGRVIPQSTQGPASLVVTRRWSSVEVGARQKRLPKGLQSTTSKVAICRATSKDNNDESNLDHAGHRYRSSSFTRGGKDHEIVSAIREKLTVRKVDTSGLGSPVAPPLSITLRRASDASGSSFNRPRERDDQNYSSAGNSGLMTPLAGAQHVPGNKQPSAAYLITNEDIESISLLIKKSLGQYLHSYDRNSIIDESSSAGGTSRNTRAPTISGTGGGKPDLLSTDVTTNAVDFQLSHSRPSDQNECLEVKDFQMNIQRSGSDKSVHELLWQESKSSSEEASSNPCDTPPESKTSLNIMSEECEMESGIEKGNAFDPQNARASTSDWSGRLSQNDVPIVITSSDSDSNEATPKVESFKARRRPQVRSAASTPRVATRIRPFPRKATNEWISPLPDMEITSPLSTPPLTNSGSLYELGVDVTTGPSGATTSKPPITSWVRSAEASPSHSPGIDFRQDYGFGGMSPTIKQHNDSRRKSSIKPHPKASPRTGQTFAMGSSIGVHASERRKSSSPHIQRVRTIDNIHKGERDEPASRWRPPSVCPPRLSPSQLSPSPVEAEESRDQNPEDRVPEMMTRLHRLRSGFTDRISLVEARTPPLPRSDCAGIYGTITGTLRRSIGTSCQDNAATHNCDDCAKDPRNPSVDWIG</sequence>
<keyword evidence="3" id="KW-1185">Reference proteome</keyword>
<feature type="compositionally biased region" description="Low complexity" evidence="1">
    <location>
        <begin position="302"/>
        <end position="312"/>
    </location>
</feature>
<feature type="region of interest" description="Disordered" evidence="1">
    <location>
        <begin position="80"/>
        <end position="105"/>
    </location>
</feature>
<feature type="compositionally biased region" description="Basic and acidic residues" evidence="1">
    <location>
        <begin position="586"/>
        <end position="596"/>
    </location>
</feature>
<feature type="region of interest" description="Disordered" evidence="1">
    <location>
        <begin position="288"/>
        <end position="323"/>
    </location>
</feature>
<gene>
    <name evidence="2" type="ORF">IFR04_001979</name>
</gene>
<feature type="compositionally biased region" description="Basic residues" evidence="1">
    <location>
        <begin position="504"/>
        <end position="513"/>
    </location>
</feature>
<protein>
    <submittedName>
        <fullName evidence="2">Uncharacterized protein</fullName>
    </submittedName>
</protein>
<organism evidence="2 3">
    <name type="scientific">Cadophora malorum</name>
    <dbReference type="NCBI Taxonomy" id="108018"/>
    <lineage>
        <taxon>Eukaryota</taxon>
        <taxon>Fungi</taxon>
        <taxon>Dikarya</taxon>
        <taxon>Ascomycota</taxon>
        <taxon>Pezizomycotina</taxon>
        <taxon>Leotiomycetes</taxon>
        <taxon>Helotiales</taxon>
        <taxon>Ploettnerulaceae</taxon>
        <taxon>Cadophora</taxon>
    </lineage>
</organism>
<feature type="compositionally biased region" description="Basic and acidic residues" evidence="1">
    <location>
        <begin position="546"/>
        <end position="561"/>
    </location>
</feature>
<feature type="compositionally biased region" description="Polar residues" evidence="1">
    <location>
        <begin position="349"/>
        <end position="359"/>
    </location>
</feature>
<dbReference type="AlphaFoldDB" id="A0A8H7WHE0"/>
<feature type="compositionally biased region" description="Polar residues" evidence="1">
    <location>
        <begin position="163"/>
        <end position="172"/>
    </location>
</feature>
<dbReference type="Proteomes" id="UP000664132">
    <property type="component" value="Unassembled WGS sequence"/>
</dbReference>
<feature type="region of interest" description="Disordered" evidence="1">
    <location>
        <begin position="469"/>
        <end position="596"/>
    </location>
</feature>
<feature type="region of interest" description="Disordered" evidence="1">
    <location>
        <begin position="340"/>
        <end position="359"/>
    </location>
</feature>
<feature type="compositionally biased region" description="Polar residues" evidence="1">
    <location>
        <begin position="224"/>
        <end position="242"/>
    </location>
</feature>
<dbReference type="OrthoDB" id="3518224at2759"/>
<proteinExistence type="predicted"/>
<reference evidence="2" key="1">
    <citation type="submission" date="2021-02" db="EMBL/GenBank/DDBJ databases">
        <title>Genome sequence Cadophora malorum strain M34.</title>
        <authorList>
            <person name="Stefanovic E."/>
            <person name="Vu D."/>
            <person name="Scully C."/>
            <person name="Dijksterhuis J."/>
            <person name="Roader J."/>
            <person name="Houbraken J."/>
        </authorList>
    </citation>
    <scope>NUCLEOTIDE SEQUENCE</scope>
    <source>
        <strain evidence="2">M34</strain>
    </source>
</reference>
<feature type="region of interest" description="Disordered" evidence="1">
    <location>
        <begin position="224"/>
        <end position="250"/>
    </location>
</feature>
<feature type="compositionally biased region" description="Basic and acidic residues" evidence="1">
    <location>
        <begin position="81"/>
        <end position="95"/>
    </location>
</feature>
<evidence type="ECO:0000313" key="3">
    <source>
        <dbReference type="Proteomes" id="UP000664132"/>
    </source>
</evidence>